<evidence type="ECO:0000259" key="6">
    <source>
        <dbReference type="PROSITE" id="PS51194"/>
    </source>
</evidence>
<dbReference type="Gene3D" id="1.10.10.10">
    <property type="entry name" value="Winged helix-like DNA-binding domain superfamily/Winged helix DNA-binding domain"/>
    <property type="match status" value="1"/>
</dbReference>
<evidence type="ECO:0000256" key="2">
    <source>
        <dbReference type="ARBA" id="ARBA00022801"/>
    </source>
</evidence>
<evidence type="ECO:0000256" key="1">
    <source>
        <dbReference type="ARBA" id="ARBA00022741"/>
    </source>
</evidence>
<evidence type="ECO:0000259" key="5">
    <source>
        <dbReference type="PROSITE" id="PS51192"/>
    </source>
</evidence>
<dbReference type="InterPro" id="IPR057842">
    <property type="entry name" value="WH_MER3"/>
</dbReference>
<evidence type="ECO:0000256" key="3">
    <source>
        <dbReference type="ARBA" id="ARBA00022806"/>
    </source>
</evidence>
<proteinExistence type="predicted"/>
<dbReference type="PROSITE" id="PS51192">
    <property type="entry name" value="HELICASE_ATP_BIND_1"/>
    <property type="match status" value="1"/>
</dbReference>
<accession>A0ABP0N4E9</accession>
<dbReference type="InterPro" id="IPR011545">
    <property type="entry name" value="DEAD/DEAH_box_helicase_dom"/>
</dbReference>
<dbReference type="PANTHER" id="PTHR47961:SF13">
    <property type="entry name" value="ACTIVATING SIGNAL COINTEGRATOR 1 COMPLEX SUBUNIT 3"/>
    <property type="match status" value="1"/>
</dbReference>
<dbReference type="Gene3D" id="1.10.3380.10">
    <property type="entry name" value="Sec63 N-terminal domain-like domain"/>
    <property type="match status" value="1"/>
</dbReference>
<dbReference type="CDD" id="cd18795">
    <property type="entry name" value="SF2_C_Ski2"/>
    <property type="match status" value="1"/>
</dbReference>
<evidence type="ECO:0000313" key="7">
    <source>
        <dbReference type="EMBL" id="CAK9057204.1"/>
    </source>
</evidence>
<reference evidence="7 8" key="1">
    <citation type="submission" date="2024-02" db="EMBL/GenBank/DDBJ databases">
        <authorList>
            <person name="Chen Y."/>
            <person name="Shah S."/>
            <person name="Dougan E. K."/>
            <person name="Thang M."/>
            <person name="Chan C."/>
        </authorList>
    </citation>
    <scope>NUCLEOTIDE SEQUENCE [LARGE SCALE GENOMIC DNA]</scope>
</reference>
<dbReference type="InterPro" id="IPR014001">
    <property type="entry name" value="Helicase_ATP-bd"/>
</dbReference>
<dbReference type="InterPro" id="IPR001650">
    <property type="entry name" value="Helicase_C-like"/>
</dbReference>
<dbReference type="InterPro" id="IPR004179">
    <property type="entry name" value="Sec63-dom"/>
</dbReference>
<dbReference type="PROSITE" id="PS51194">
    <property type="entry name" value="HELICASE_CTER"/>
    <property type="match status" value="1"/>
</dbReference>
<dbReference type="InterPro" id="IPR050474">
    <property type="entry name" value="Hel308_SKI2-like"/>
</dbReference>
<comment type="caution">
    <text evidence="7">The sequence shown here is derived from an EMBL/GenBank/DDBJ whole genome shotgun (WGS) entry which is preliminary data.</text>
</comment>
<dbReference type="InterPro" id="IPR027417">
    <property type="entry name" value="P-loop_NTPase"/>
</dbReference>
<protein>
    <recommendedName>
        <fullName evidence="9">Activating signal cointegrator 1 complex subunit 3</fullName>
    </recommendedName>
</protein>
<evidence type="ECO:0008006" key="9">
    <source>
        <dbReference type="Google" id="ProtNLM"/>
    </source>
</evidence>
<dbReference type="EMBL" id="CAXAMN010021113">
    <property type="protein sequence ID" value="CAK9057204.1"/>
    <property type="molecule type" value="Genomic_DNA"/>
</dbReference>
<dbReference type="Proteomes" id="UP001642484">
    <property type="component" value="Unassembled WGS sequence"/>
</dbReference>
<dbReference type="Pfam" id="PF00271">
    <property type="entry name" value="Helicase_C"/>
    <property type="match status" value="1"/>
</dbReference>
<dbReference type="InterPro" id="IPR036388">
    <property type="entry name" value="WH-like_DNA-bd_sf"/>
</dbReference>
<keyword evidence="8" id="KW-1185">Reference proteome</keyword>
<dbReference type="SMART" id="SM00973">
    <property type="entry name" value="Sec63"/>
    <property type="match status" value="1"/>
</dbReference>
<dbReference type="PANTHER" id="PTHR47961">
    <property type="entry name" value="DNA POLYMERASE THETA, PUTATIVE (AFU_ORTHOLOGUE AFUA_1G05260)-RELATED"/>
    <property type="match status" value="1"/>
</dbReference>
<keyword evidence="2" id="KW-0378">Hydrolase</keyword>
<evidence type="ECO:0000256" key="4">
    <source>
        <dbReference type="ARBA" id="ARBA00022840"/>
    </source>
</evidence>
<dbReference type="InterPro" id="IPR036390">
    <property type="entry name" value="WH_DNA-bd_sf"/>
</dbReference>
<feature type="domain" description="Helicase ATP-binding" evidence="5">
    <location>
        <begin position="494"/>
        <end position="682"/>
    </location>
</feature>
<dbReference type="SUPFAM" id="SSF52540">
    <property type="entry name" value="P-loop containing nucleoside triphosphate hydrolases"/>
    <property type="match status" value="2"/>
</dbReference>
<keyword evidence="4" id="KW-0067">ATP-binding</keyword>
<dbReference type="Gene3D" id="3.40.50.300">
    <property type="entry name" value="P-loop containing nucleotide triphosphate hydrolases"/>
    <property type="match status" value="2"/>
</dbReference>
<dbReference type="Pfam" id="PF23445">
    <property type="entry name" value="WHD_SNRNP200"/>
    <property type="match status" value="1"/>
</dbReference>
<keyword evidence="3" id="KW-0347">Helicase</keyword>
<dbReference type="SUPFAM" id="SSF158702">
    <property type="entry name" value="Sec63 N-terminal domain-like"/>
    <property type="match status" value="1"/>
</dbReference>
<name>A0ABP0N4E9_9DINO</name>
<gene>
    <name evidence="7" type="ORF">CCMP2556_LOCUS28262</name>
</gene>
<evidence type="ECO:0000313" key="8">
    <source>
        <dbReference type="Proteomes" id="UP001642484"/>
    </source>
</evidence>
<keyword evidence="1" id="KW-0547">Nucleotide-binding</keyword>
<dbReference type="Pfam" id="PF02889">
    <property type="entry name" value="Sec63"/>
    <property type="match status" value="1"/>
</dbReference>
<dbReference type="SMART" id="SM00490">
    <property type="entry name" value="HELICc"/>
    <property type="match status" value="1"/>
</dbReference>
<dbReference type="Pfam" id="PF00270">
    <property type="entry name" value="DEAD"/>
    <property type="match status" value="1"/>
</dbReference>
<organism evidence="7 8">
    <name type="scientific">Durusdinium trenchii</name>
    <dbReference type="NCBI Taxonomy" id="1381693"/>
    <lineage>
        <taxon>Eukaryota</taxon>
        <taxon>Sar</taxon>
        <taxon>Alveolata</taxon>
        <taxon>Dinophyceae</taxon>
        <taxon>Suessiales</taxon>
        <taxon>Symbiodiniaceae</taxon>
        <taxon>Durusdinium</taxon>
    </lineage>
</organism>
<dbReference type="SUPFAM" id="SSF46785">
    <property type="entry name" value="Winged helix' DNA-binding domain"/>
    <property type="match status" value="1"/>
</dbReference>
<feature type="domain" description="Helicase C-terminal" evidence="6">
    <location>
        <begin position="711"/>
        <end position="926"/>
    </location>
</feature>
<dbReference type="SMART" id="SM00487">
    <property type="entry name" value="DEXDc"/>
    <property type="match status" value="1"/>
</dbReference>
<sequence>MASDTAKGQLGQNGSSFTLRPRLTGMLRARLYPADAVHFDMDLEEIRRYKAFEGQKGKNGETKITAKDGFCMQKFVRPDGLAGDKHDARQYFNSFLNQCAKVAGDEVDRQSIAEFVYDTTSGKGMSMNEDEQFEAIKQVILTFTKQDFSRLRGLSQKLFRYDRFPASDEKSKISTKPQTEMEYEFGSDLDFIYPLDASTSGGWRMTPDEPEPESSEQLFMNRAKALMADSARPKEPKPKPGSVAPRKELLWFRDACEEHLARAAGSSSSSSMTVEELMGQLLETLDKGEDADQNALIDFLGFEAFELVEQLIERRRQILEDWVELKKQASELISKQGTVTTAKPQRGTSFGPRISVMSESEKRHAKQSKKAAIRENRPTGELAHMAALQLLATLTDEPAADLEIKKPLAKPSADKNKNVHQSSLSGMGLKLVLPEGTQRQVLKGYERVDVPAAPPFDPEKGKVNYVQIKELPQWAQVAFKGTEQLNTIQSIVFNAAFGRSQNLLICAPTGAGKTNIAVLTILRLIGQHMDAAGGLGRDFKVVYMAPMKALVGEVAEKFQQRLGPLGVNVAELTGDMNLTKKELEQVHVIVTVPEKWDVMTRNTACGGGQSDDSLQKLVQLIIIDEVHLLNDERGAVIETVVARSLRFQETSGQPVRIVALSATLPNYQDVAAFLRVEGENLFYFDSSYRPIPLETSFLGITETNRVKQMAKLNEICYEAVIEQVRKGHQVMVFVHSRGDTYKTADTLAQMANDHQQLGFFDMRTHMQFGYFQQQVQKSRNKQVQMIFDKGFGIHHAGMLRSDRTLTEKMFLAGVVPVLCCTATLAWGVNLPARSVIIKGTSIFDSQAGGYKDLGILDVQQIFGRAGRPGFDTQGHATLITEHANLNNYLRLLLHQMPIESKFLENMANALNAEIAMGNVSSEKDAADWLRYSYLFVRFFRTPQKFGITQQDFERDPSLEKKRREFVHEAATKLCNARLIRIDNNRNYNPTDLGRVAARFYVDWETAESFSKGLVQEMTDDRILALFGKAHEFSQLKSREDEQAELGTLMEDPQVCPVRVLGGTDNIYGKVAILLQVYLSRRYIDGFSLVSDCNYVLQNASRLFRALFEITMTRVTNMSEMSDRLLEWCKMIDQRLWQSQHVLRHFCYPPGSSSSNKGGKSLDDGPKGGVLKEQIVKKLEDANFDYWTIINMTVSELTNITRSKDWGKAVDKYMRRVPNLILDAKIQPITSTIMRRPAERRF</sequence>